<keyword evidence="3" id="KW-1185">Reference proteome</keyword>
<dbReference type="InterPro" id="IPR057520">
    <property type="entry name" value="GRHL1/CP2_C"/>
</dbReference>
<proteinExistence type="predicted"/>
<evidence type="ECO:0000256" key="1">
    <source>
        <dbReference type="SAM" id="MobiDB-lite"/>
    </source>
</evidence>
<dbReference type="AlphaFoldDB" id="A0A1I7V755"/>
<dbReference type="Pfam" id="PF25416">
    <property type="entry name" value="GRHL1_C"/>
    <property type="match status" value="1"/>
</dbReference>
<dbReference type="PANTHER" id="PTHR11037:SF20">
    <property type="entry name" value="PROTEIN GRAINYHEAD"/>
    <property type="match status" value="1"/>
</dbReference>
<dbReference type="PANTHER" id="PTHR11037">
    <property type="entry name" value="TRANSCRIPTION FACTOR CP2"/>
    <property type="match status" value="1"/>
</dbReference>
<protein>
    <submittedName>
        <fullName evidence="4">Doublecortin domain-containing protein</fullName>
    </submittedName>
</protein>
<evidence type="ECO:0000259" key="2">
    <source>
        <dbReference type="Pfam" id="PF25416"/>
    </source>
</evidence>
<dbReference type="WBParaSite" id="EN70_10617">
    <property type="protein sequence ID" value="EN70_10617"/>
    <property type="gene ID" value="EN70_10617"/>
</dbReference>
<dbReference type="GO" id="GO:0005634">
    <property type="term" value="C:nucleus"/>
    <property type="evidence" value="ECO:0007669"/>
    <property type="project" value="TreeGrafter"/>
</dbReference>
<name>A0A1I7V755_LOALO</name>
<dbReference type="InterPro" id="IPR040167">
    <property type="entry name" value="TF_CP2-like"/>
</dbReference>
<dbReference type="eggNOG" id="KOG4091">
    <property type="taxonomic scope" value="Eukaryota"/>
</dbReference>
<feature type="region of interest" description="Disordered" evidence="1">
    <location>
        <begin position="1"/>
        <end position="25"/>
    </location>
</feature>
<evidence type="ECO:0000313" key="3">
    <source>
        <dbReference type="Proteomes" id="UP000095285"/>
    </source>
</evidence>
<dbReference type="Proteomes" id="UP000095285">
    <property type="component" value="Unassembled WGS sequence"/>
</dbReference>
<dbReference type="GO" id="GO:0000978">
    <property type="term" value="F:RNA polymerase II cis-regulatory region sequence-specific DNA binding"/>
    <property type="evidence" value="ECO:0007669"/>
    <property type="project" value="TreeGrafter"/>
</dbReference>
<organism evidence="3 4">
    <name type="scientific">Loa loa</name>
    <name type="common">Eye worm</name>
    <name type="synonym">Filaria loa</name>
    <dbReference type="NCBI Taxonomy" id="7209"/>
    <lineage>
        <taxon>Eukaryota</taxon>
        <taxon>Metazoa</taxon>
        <taxon>Ecdysozoa</taxon>
        <taxon>Nematoda</taxon>
        <taxon>Chromadorea</taxon>
        <taxon>Rhabditida</taxon>
        <taxon>Spirurina</taxon>
        <taxon>Spiruromorpha</taxon>
        <taxon>Filarioidea</taxon>
        <taxon>Onchocercidae</taxon>
        <taxon>Loa</taxon>
    </lineage>
</organism>
<accession>A0A1I7V755</accession>
<reference evidence="4" key="2">
    <citation type="submission" date="2016-11" db="UniProtKB">
        <authorList>
            <consortium name="WormBaseParasite"/>
        </authorList>
    </citation>
    <scope>IDENTIFICATION</scope>
</reference>
<reference evidence="3" key="1">
    <citation type="submission" date="2012-04" db="EMBL/GenBank/DDBJ databases">
        <title>The Genome Sequence of Loa loa.</title>
        <authorList>
            <consortium name="The Broad Institute Genome Sequencing Platform"/>
            <consortium name="Broad Institute Genome Sequencing Center for Infectious Disease"/>
            <person name="Nutman T.B."/>
            <person name="Fink D.L."/>
            <person name="Russ C."/>
            <person name="Young S."/>
            <person name="Zeng Q."/>
            <person name="Gargeya S."/>
            <person name="Alvarado L."/>
            <person name="Berlin A."/>
            <person name="Chapman S.B."/>
            <person name="Chen Z."/>
            <person name="Freedman E."/>
            <person name="Gellesch M."/>
            <person name="Goldberg J."/>
            <person name="Griggs A."/>
            <person name="Gujja S."/>
            <person name="Heilman E.R."/>
            <person name="Heiman D."/>
            <person name="Howarth C."/>
            <person name="Mehta T."/>
            <person name="Neiman D."/>
            <person name="Pearson M."/>
            <person name="Roberts A."/>
            <person name="Saif S."/>
            <person name="Shea T."/>
            <person name="Shenoy N."/>
            <person name="Sisk P."/>
            <person name="Stolte C."/>
            <person name="Sykes S."/>
            <person name="White J."/>
            <person name="Yandava C."/>
            <person name="Haas B."/>
            <person name="Henn M.R."/>
            <person name="Nusbaum C."/>
            <person name="Birren B."/>
        </authorList>
    </citation>
    <scope>NUCLEOTIDE SEQUENCE [LARGE SCALE GENOMIC DNA]</scope>
</reference>
<feature type="domain" description="GRHL1/CP2 C-terminal" evidence="2">
    <location>
        <begin position="79"/>
        <end position="170"/>
    </location>
</feature>
<dbReference type="GO" id="GO:0001228">
    <property type="term" value="F:DNA-binding transcription activator activity, RNA polymerase II-specific"/>
    <property type="evidence" value="ECO:0007669"/>
    <property type="project" value="TreeGrafter"/>
</dbReference>
<evidence type="ECO:0000313" key="4">
    <source>
        <dbReference type="WBParaSite" id="EN70_10617"/>
    </source>
</evidence>
<sequence length="180" mass="20835">MLHETRRDEKRRLQGRKKSDGEYHEPCERSEFYHMSDLTKRAALFIGPDEYDSRYLESSLAFDPLSELEPVTKRPRTSERIMLYVRKRDEQIYTPLHIIPPSLSGLIQAVVEKFGVESEKISGLFKQCTKGVTVKLDDDMLKHYCNEDTFIIDIEQAQDDPSCCTVTLVELSPSHFSQST</sequence>